<dbReference type="Gene3D" id="3.30.70.1560">
    <property type="entry name" value="Alpha-L RNA-binding motif"/>
    <property type="match status" value="1"/>
</dbReference>
<keyword evidence="7" id="KW-1185">Reference proteome</keyword>
<feature type="domain" description="Pseudouridine synthase RsuA/RluA-like" evidence="5">
    <location>
        <begin position="4"/>
        <end position="147"/>
    </location>
</feature>
<gene>
    <name evidence="6" type="ORF">DV711_03065</name>
</gene>
<dbReference type="InterPro" id="IPR042092">
    <property type="entry name" value="PsdUridine_s_RsuA/RluB/E/F_cat"/>
</dbReference>
<dbReference type="EC" id="5.4.99.-" evidence="3"/>
<dbReference type="NCBIfam" id="TIGR00093">
    <property type="entry name" value="pseudouridine synthase"/>
    <property type="match status" value="1"/>
</dbReference>
<sequence>MSRIVLLNKPFQVLSQFTDPNGRGTLADYIDQPGLYAAGRLDYDSEGLLVLTDDGRAQQQITDPKFKLEKTYWAQLEGEISDEAIEKLIKGVELKDGLTRPARCRRIEPTEPWPRNPPIRQRNNDVTCWIELKIREGRNRQVRRMTATVGHPTLRLIRVAIGPWQLKQLQPGQWRESQIHLPRQSQPTARRNGQHRAGGGRSAGQQRQQRSRQTAGRNQKPTRSRTRKPS</sequence>
<dbReference type="EMBL" id="QQOH01000001">
    <property type="protein sequence ID" value="RDE24584.1"/>
    <property type="molecule type" value="Genomic_DNA"/>
</dbReference>
<evidence type="ECO:0000313" key="7">
    <source>
        <dbReference type="Proteomes" id="UP000253769"/>
    </source>
</evidence>
<evidence type="ECO:0000256" key="2">
    <source>
        <dbReference type="ARBA" id="ARBA00023235"/>
    </source>
</evidence>
<keyword evidence="2 3" id="KW-0413">Isomerase</keyword>
<dbReference type="Proteomes" id="UP000253769">
    <property type="component" value="Unassembled WGS sequence"/>
</dbReference>
<dbReference type="InterPro" id="IPR000748">
    <property type="entry name" value="PsdUridine_synth_RsuA/RluB/E/F"/>
</dbReference>
<dbReference type="SUPFAM" id="SSF55120">
    <property type="entry name" value="Pseudouridine synthase"/>
    <property type="match status" value="1"/>
</dbReference>
<accession>A0A369WVK5</accession>
<protein>
    <recommendedName>
        <fullName evidence="3">Pseudouridine synthase</fullName>
        <ecNumber evidence="3">5.4.99.-</ecNumber>
    </recommendedName>
</protein>
<dbReference type="InterPro" id="IPR050343">
    <property type="entry name" value="RsuA_PseudoU_synthase"/>
</dbReference>
<dbReference type="InterPro" id="IPR018496">
    <property type="entry name" value="PsdUridine_synth_RsuA/RluB_CS"/>
</dbReference>
<organism evidence="6 7">
    <name type="scientific">Motiliproteus coralliicola</name>
    <dbReference type="NCBI Taxonomy" id="2283196"/>
    <lineage>
        <taxon>Bacteria</taxon>
        <taxon>Pseudomonadati</taxon>
        <taxon>Pseudomonadota</taxon>
        <taxon>Gammaproteobacteria</taxon>
        <taxon>Oceanospirillales</taxon>
        <taxon>Oceanospirillaceae</taxon>
        <taxon>Motiliproteus</taxon>
    </lineage>
</organism>
<comment type="caution">
    <text evidence="6">The sequence shown here is derived from an EMBL/GenBank/DDBJ whole genome shotgun (WGS) entry which is preliminary data.</text>
</comment>
<dbReference type="InterPro" id="IPR020094">
    <property type="entry name" value="TruA/RsuA/RluB/E/F_N"/>
</dbReference>
<dbReference type="Gene3D" id="3.30.70.580">
    <property type="entry name" value="Pseudouridine synthase I, catalytic domain, N-terminal subdomain"/>
    <property type="match status" value="1"/>
</dbReference>
<feature type="region of interest" description="Disordered" evidence="4">
    <location>
        <begin position="171"/>
        <end position="230"/>
    </location>
</feature>
<feature type="compositionally biased region" description="Low complexity" evidence="4">
    <location>
        <begin position="203"/>
        <end position="217"/>
    </location>
</feature>
<dbReference type="OrthoDB" id="9807213at2"/>
<evidence type="ECO:0000256" key="4">
    <source>
        <dbReference type="SAM" id="MobiDB-lite"/>
    </source>
</evidence>
<dbReference type="InterPro" id="IPR020103">
    <property type="entry name" value="PsdUridine_synth_cat_dom_sf"/>
</dbReference>
<evidence type="ECO:0000313" key="6">
    <source>
        <dbReference type="EMBL" id="RDE24584.1"/>
    </source>
</evidence>
<dbReference type="InterPro" id="IPR006145">
    <property type="entry name" value="PsdUridine_synth_RsuA/RluA"/>
</dbReference>
<name>A0A369WVK5_9GAMM</name>
<dbReference type="GO" id="GO:0140098">
    <property type="term" value="F:catalytic activity, acting on RNA"/>
    <property type="evidence" value="ECO:0007669"/>
    <property type="project" value="UniProtKB-ARBA"/>
</dbReference>
<dbReference type="GO" id="GO:0003723">
    <property type="term" value="F:RNA binding"/>
    <property type="evidence" value="ECO:0007669"/>
    <property type="project" value="InterPro"/>
</dbReference>
<comment type="similarity">
    <text evidence="1 3">Belongs to the pseudouridine synthase RsuA family.</text>
</comment>
<dbReference type="Pfam" id="PF00849">
    <property type="entry name" value="PseudoU_synth_2"/>
    <property type="match status" value="1"/>
</dbReference>
<dbReference type="RefSeq" id="WP_114694171.1">
    <property type="nucleotide sequence ID" value="NZ_QQOH01000001.1"/>
</dbReference>
<dbReference type="PANTHER" id="PTHR47683:SF2">
    <property type="entry name" value="RNA-BINDING S4 DOMAIN-CONTAINING PROTEIN"/>
    <property type="match status" value="1"/>
</dbReference>
<feature type="compositionally biased region" description="Basic residues" evidence="4">
    <location>
        <begin position="220"/>
        <end position="230"/>
    </location>
</feature>
<evidence type="ECO:0000256" key="3">
    <source>
        <dbReference type="RuleBase" id="RU003887"/>
    </source>
</evidence>
<evidence type="ECO:0000259" key="5">
    <source>
        <dbReference type="Pfam" id="PF00849"/>
    </source>
</evidence>
<dbReference type="PROSITE" id="PS01149">
    <property type="entry name" value="PSI_RSU"/>
    <property type="match status" value="1"/>
</dbReference>
<dbReference type="PANTHER" id="PTHR47683">
    <property type="entry name" value="PSEUDOURIDINE SYNTHASE FAMILY PROTEIN-RELATED"/>
    <property type="match status" value="1"/>
</dbReference>
<reference evidence="6 7" key="1">
    <citation type="submission" date="2018-07" db="EMBL/GenBank/DDBJ databases">
        <title>Motiliproteus coralliicola sp. nov., a bacterium isolated from Coral.</title>
        <authorList>
            <person name="Wang G."/>
        </authorList>
    </citation>
    <scope>NUCLEOTIDE SEQUENCE [LARGE SCALE GENOMIC DNA]</scope>
    <source>
        <strain evidence="6 7">C34</strain>
    </source>
</reference>
<dbReference type="GO" id="GO:0006364">
    <property type="term" value="P:rRNA processing"/>
    <property type="evidence" value="ECO:0007669"/>
    <property type="project" value="UniProtKB-ARBA"/>
</dbReference>
<dbReference type="GO" id="GO:0009982">
    <property type="term" value="F:pseudouridine synthase activity"/>
    <property type="evidence" value="ECO:0007669"/>
    <property type="project" value="InterPro"/>
</dbReference>
<dbReference type="AlphaFoldDB" id="A0A369WVK5"/>
<dbReference type="GO" id="GO:0001522">
    <property type="term" value="P:pseudouridine synthesis"/>
    <property type="evidence" value="ECO:0007669"/>
    <property type="project" value="InterPro"/>
</dbReference>
<evidence type="ECO:0000256" key="1">
    <source>
        <dbReference type="ARBA" id="ARBA00008348"/>
    </source>
</evidence>
<proteinExistence type="inferred from homology"/>